<evidence type="ECO:0000259" key="7">
    <source>
        <dbReference type="PROSITE" id="PS51935"/>
    </source>
</evidence>
<dbReference type="GO" id="GO:0042834">
    <property type="term" value="F:peptidoglycan binding"/>
    <property type="evidence" value="ECO:0007669"/>
    <property type="project" value="InterPro"/>
</dbReference>
<evidence type="ECO:0000313" key="9">
    <source>
        <dbReference type="Proteomes" id="UP001165427"/>
    </source>
</evidence>
<keyword evidence="5" id="KW-0732">Signal</keyword>
<evidence type="ECO:0000256" key="5">
    <source>
        <dbReference type="SAM" id="SignalP"/>
    </source>
</evidence>
<feature type="domain" description="SPOR" evidence="6">
    <location>
        <begin position="54"/>
        <end position="130"/>
    </location>
</feature>
<dbReference type="InterPro" id="IPR051202">
    <property type="entry name" value="Peptidase_C40"/>
</dbReference>
<dbReference type="PROSITE" id="PS51257">
    <property type="entry name" value="PROKAR_LIPOPROTEIN"/>
    <property type="match status" value="1"/>
</dbReference>
<evidence type="ECO:0000313" key="8">
    <source>
        <dbReference type="EMBL" id="MCJ8502733.1"/>
    </source>
</evidence>
<reference evidence="8" key="1">
    <citation type="submission" date="2022-04" db="EMBL/GenBank/DDBJ databases">
        <title>Desulfatitalea alkaliphila sp. nov., a novel anaerobic sulfate-reducing bacterium isolated from terrestrial mud volcano, Taman Peninsula, Russia.</title>
        <authorList>
            <person name="Khomyakova M.A."/>
            <person name="Merkel A.Y."/>
            <person name="Slobodkin A.I."/>
        </authorList>
    </citation>
    <scope>NUCLEOTIDE SEQUENCE</scope>
    <source>
        <strain evidence="8">M08but</strain>
    </source>
</reference>
<dbReference type="InterPro" id="IPR036680">
    <property type="entry name" value="SPOR-like_sf"/>
</dbReference>
<dbReference type="Pfam" id="PF05036">
    <property type="entry name" value="SPOR"/>
    <property type="match status" value="1"/>
</dbReference>
<feature type="signal peptide" evidence="5">
    <location>
        <begin position="1"/>
        <end position="23"/>
    </location>
</feature>
<comment type="caution">
    <text evidence="8">The sequence shown here is derived from an EMBL/GenBank/DDBJ whole genome shotgun (WGS) entry which is preliminary data.</text>
</comment>
<gene>
    <name evidence="8" type="ORF">MRX98_19310</name>
</gene>
<keyword evidence="2" id="KW-0645">Protease</keyword>
<feature type="chain" id="PRO_5041231025" evidence="5">
    <location>
        <begin position="24"/>
        <end position="266"/>
    </location>
</feature>
<dbReference type="Pfam" id="PF00877">
    <property type="entry name" value="NLPC_P60"/>
    <property type="match status" value="1"/>
</dbReference>
<dbReference type="SUPFAM" id="SSF54001">
    <property type="entry name" value="Cysteine proteinases"/>
    <property type="match status" value="1"/>
</dbReference>
<proteinExistence type="inferred from homology"/>
<name>A0AA41RDA8_9BACT</name>
<evidence type="ECO:0000256" key="3">
    <source>
        <dbReference type="ARBA" id="ARBA00022801"/>
    </source>
</evidence>
<organism evidence="8 9">
    <name type="scientific">Desulfatitalea alkaliphila</name>
    <dbReference type="NCBI Taxonomy" id="2929485"/>
    <lineage>
        <taxon>Bacteria</taxon>
        <taxon>Pseudomonadati</taxon>
        <taxon>Thermodesulfobacteriota</taxon>
        <taxon>Desulfobacteria</taxon>
        <taxon>Desulfobacterales</taxon>
        <taxon>Desulfosarcinaceae</taxon>
        <taxon>Desulfatitalea</taxon>
    </lineage>
</organism>
<dbReference type="GO" id="GO:0006508">
    <property type="term" value="P:proteolysis"/>
    <property type="evidence" value="ECO:0007669"/>
    <property type="project" value="UniProtKB-KW"/>
</dbReference>
<dbReference type="SUPFAM" id="SSF110997">
    <property type="entry name" value="Sporulation related repeat"/>
    <property type="match status" value="1"/>
</dbReference>
<dbReference type="Gene3D" id="3.30.70.1070">
    <property type="entry name" value="Sporulation related repeat"/>
    <property type="match status" value="1"/>
</dbReference>
<keyword evidence="9" id="KW-1185">Reference proteome</keyword>
<dbReference type="PROSITE" id="PS51724">
    <property type="entry name" value="SPOR"/>
    <property type="match status" value="1"/>
</dbReference>
<keyword evidence="3" id="KW-0378">Hydrolase</keyword>
<keyword evidence="4" id="KW-0788">Thiol protease</keyword>
<comment type="similarity">
    <text evidence="1">Belongs to the peptidase C40 family.</text>
</comment>
<dbReference type="Proteomes" id="UP001165427">
    <property type="component" value="Unassembled WGS sequence"/>
</dbReference>
<dbReference type="AlphaFoldDB" id="A0AA41RDA8"/>
<dbReference type="GO" id="GO:0008234">
    <property type="term" value="F:cysteine-type peptidase activity"/>
    <property type="evidence" value="ECO:0007669"/>
    <property type="project" value="UniProtKB-KW"/>
</dbReference>
<dbReference type="RefSeq" id="WP_246913989.1">
    <property type="nucleotide sequence ID" value="NZ_JALJRB010000032.1"/>
</dbReference>
<sequence>MSKAGCRWLWAVMLLLLSGFQGCGRPAPLPAPPPVPAAPLPAVQPEPLPPPDAVLPRIQYTIQVGAFTTSERAAAYADLLQSAGLDTYYFIDLDRLFKVRLERFETREAAMARALDIQARGLIDDFFIVHPQIDRILPEPPMALGERLVATASRFIGTDYRWGGASIEQGFDCSGLTMTVYRLNGLDLPRTALEQFRAGTPVARGALRAGDLVFFATGRTSRISHVGIYSGDGQFIHAPSRGNAIRSASLANTYFAARYKGARRYY</sequence>
<dbReference type="PROSITE" id="PS51935">
    <property type="entry name" value="NLPC_P60"/>
    <property type="match status" value="1"/>
</dbReference>
<evidence type="ECO:0000259" key="6">
    <source>
        <dbReference type="PROSITE" id="PS51724"/>
    </source>
</evidence>
<dbReference type="InterPro" id="IPR007730">
    <property type="entry name" value="SPOR-like_dom"/>
</dbReference>
<evidence type="ECO:0000256" key="2">
    <source>
        <dbReference type="ARBA" id="ARBA00022670"/>
    </source>
</evidence>
<dbReference type="PANTHER" id="PTHR47053">
    <property type="entry name" value="MUREIN DD-ENDOPEPTIDASE MEPH-RELATED"/>
    <property type="match status" value="1"/>
</dbReference>
<protein>
    <submittedName>
        <fullName evidence="8">NlpC/P60 family protein</fullName>
    </submittedName>
</protein>
<dbReference type="InterPro" id="IPR038765">
    <property type="entry name" value="Papain-like_cys_pep_sf"/>
</dbReference>
<dbReference type="Gene3D" id="3.90.1720.10">
    <property type="entry name" value="endopeptidase domain like (from Nostoc punctiforme)"/>
    <property type="match status" value="1"/>
</dbReference>
<evidence type="ECO:0000256" key="1">
    <source>
        <dbReference type="ARBA" id="ARBA00007074"/>
    </source>
</evidence>
<dbReference type="InterPro" id="IPR000064">
    <property type="entry name" value="NLP_P60_dom"/>
</dbReference>
<feature type="domain" description="NlpC/P60" evidence="7">
    <location>
        <begin position="142"/>
        <end position="266"/>
    </location>
</feature>
<evidence type="ECO:0000256" key="4">
    <source>
        <dbReference type="ARBA" id="ARBA00022807"/>
    </source>
</evidence>
<accession>A0AA41RDA8</accession>
<dbReference type="PANTHER" id="PTHR47053:SF1">
    <property type="entry name" value="MUREIN DD-ENDOPEPTIDASE MEPH-RELATED"/>
    <property type="match status" value="1"/>
</dbReference>
<dbReference type="EMBL" id="JALJRB010000032">
    <property type="protein sequence ID" value="MCJ8502733.1"/>
    <property type="molecule type" value="Genomic_DNA"/>
</dbReference>